<feature type="chain" id="PRO_5004233951" evidence="1">
    <location>
        <begin position="24"/>
        <end position="170"/>
    </location>
</feature>
<gene>
    <name evidence="2" type="ordered locus">CPS_4161</name>
</gene>
<dbReference type="InterPro" id="IPR011990">
    <property type="entry name" value="TPR-like_helical_dom_sf"/>
</dbReference>
<sequence length="170" mass="18261">MTTKSIIFNTLLASIALSSLVSASASELALKVAVIKDTVGSKNIMTGDLTTGIKRLTRMNMVEQTFESNMSLCVAYIQSNNKAKSESSCSAAIKSTKSMPLHNEQAIYLKSLSYSNRGIARYFSDNLSGAIDDLTTAISINSNPITKGNLRLISGLSVEPNETRKSLLSD</sequence>
<accession>Q47WK9</accession>
<dbReference type="KEGG" id="cps:CPS_4161"/>
<protein>
    <submittedName>
        <fullName evidence="2">Uncharacterized protein</fullName>
    </submittedName>
</protein>
<dbReference type="SUPFAM" id="SSF48452">
    <property type="entry name" value="TPR-like"/>
    <property type="match status" value="1"/>
</dbReference>
<evidence type="ECO:0000256" key="1">
    <source>
        <dbReference type="SAM" id="SignalP"/>
    </source>
</evidence>
<dbReference type="Proteomes" id="UP000000547">
    <property type="component" value="Chromosome"/>
</dbReference>
<evidence type="ECO:0000313" key="2">
    <source>
        <dbReference type="EMBL" id="AAZ25546.1"/>
    </source>
</evidence>
<keyword evidence="1" id="KW-0732">Signal</keyword>
<feature type="signal peptide" evidence="1">
    <location>
        <begin position="1"/>
        <end position="23"/>
    </location>
</feature>
<dbReference type="HOGENOM" id="CLU_1568057_0_0_6"/>
<dbReference type="RefSeq" id="WP_011044894.1">
    <property type="nucleotide sequence ID" value="NC_003910.7"/>
</dbReference>
<dbReference type="EMBL" id="CP000083">
    <property type="protein sequence ID" value="AAZ25546.1"/>
    <property type="molecule type" value="Genomic_DNA"/>
</dbReference>
<dbReference type="AlphaFoldDB" id="Q47WK9"/>
<name>Q47WK9_COLP3</name>
<evidence type="ECO:0000313" key="3">
    <source>
        <dbReference type="Proteomes" id="UP000000547"/>
    </source>
</evidence>
<dbReference type="STRING" id="167879.CPS_4161"/>
<reference evidence="2" key="1">
    <citation type="journal article" date="2005" name="Proc. Natl. Acad. Sci. U.S.A.">
        <title>The psychrophilic lifestyle as revealed by the genome sequence of Colwellia psychrerythraea 34H through genomic and proteomic analyses.</title>
        <authorList>
            <person name="Methe B.A."/>
            <person name="Nelson K.E."/>
            <person name="Deming J.W."/>
            <person name="Momen B."/>
            <person name="Melamud E."/>
            <person name="Zhang X."/>
            <person name="Moult J."/>
            <person name="Madupu R."/>
            <person name="Nelson W.C."/>
            <person name="Dodson R.J."/>
            <person name="Brinkac L.M."/>
            <person name="Daugherty S.C."/>
            <person name="Durkin A.S."/>
            <person name="DeBoy R.T."/>
            <person name="Kolonay J.F."/>
            <person name="Sullivan S.A."/>
            <person name="Zhou L."/>
            <person name="Davidsen T.M."/>
            <person name="Wu M."/>
            <person name="Huston A.L."/>
            <person name="Lewis M."/>
            <person name="Weaver B."/>
            <person name="Weidman J.F."/>
            <person name="Khouri H."/>
            <person name="Utterback T.R."/>
            <person name="Feldblyum T.V."/>
            <person name="Fraser C.M."/>
        </authorList>
    </citation>
    <scope>NUCLEOTIDE SEQUENCE [LARGE SCALE GENOMIC DNA]</scope>
    <source>
        <strain evidence="2">34H</strain>
    </source>
</reference>
<organism evidence="2 3">
    <name type="scientific">Colwellia psychrerythraea (strain 34H / ATCC BAA-681)</name>
    <name type="common">Vibrio psychroerythus</name>
    <dbReference type="NCBI Taxonomy" id="167879"/>
    <lineage>
        <taxon>Bacteria</taxon>
        <taxon>Pseudomonadati</taxon>
        <taxon>Pseudomonadota</taxon>
        <taxon>Gammaproteobacteria</taxon>
        <taxon>Alteromonadales</taxon>
        <taxon>Colwelliaceae</taxon>
        <taxon>Colwellia</taxon>
    </lineage>
</organism>
<proteinExistence type="predicted"/>